<sequence length="310" mass="33276">MDTPTMFLCTFLLMMIVSSVTALSPMAQSMNAEIMSDYMDLQRKVMRYRMFQSSMGGPNGGNTVLPAGIQNLLASFGGMVPSEMSSVQTSVNSGSQTGNFMPEVAPTLQNIGLKNPQPATKTANAKTSSKKSSLKSKSGKVTHPSNAAQTPKQSSSKQTPVTDMVSNVPTAIGSTLEQNPMIGLEMAALMNAGSMMNTAGGSMFDQGQTSNPSNPTLKGVPQMASSGMNNGQAGMSLPQANLGQMLIQHNLCSETPSKLRQMCMTNKDCSHKMQCFTGRCCAKNLDHAEILDNMVEHLERQRARQAWMRL</sequence>
<evidence type="ECO:0000313" key="3">
    <source>
        <dbReference type="EMBL" id="OWF43621.1"/>
    </source>
</evidence>
<reference evidence="3 4" key="1">
    <citation type="journal article" date="2017" name="Nat. Ecol. Evol.">
        <title>Scallop genome provides insights into evolution of bilaterian karyotype and development.</title>
        <authorList>
            <person name="Wang S."/>
            <person name="Zhang J."/>
            <person name="Jiao W."/>
            <person name="Li J."/>
            <person name="Xun X."/>
            <person name="Sun Y."/>
            <person name="Guo X."/>
            <person name="Huan P."/>
            <person name="Dong B."/>
            <person name="Zhang L."/>
            <person name="Hu X."/>
            <person name="Sun X."/>
            <person name="Wang J."/>
            <person name="Zhao C."/>
            <person name="Wang Y."/>
            <person name="Wang D."/>
            <person name="Huang X."/>
            <person name="Wang R."/>
            <person name="Lv J."/>
            <person name="Li Y."/>
            <person name="Zhang Z."/>
            <person name="Liu B."/>
            <person name="Lu W."/>
            <person name="Hui Y."/>
            <person name="Liang J."/>
            <person name="Zhou Z."/>
            <person name="Hou R."/>
            <person name="Li X."/>
            <person name="Liu Y."/>
            <person name="Li H."/>
            <person name="Ning X."/>
            <person name="Lin Y."/>
            <person name="Zhao L."/>
            <person name="Xing Q."/>
            <person name="Dou J."/>
            <person name="Li Y."/>
            <person name="Mao J."/>
            <person name="Guo H."/>
            <person name="Dou H."/>
            <person name="Li T."/>
            <person name="Mu C."/>
            <person name="Jiang W."/>
            <person name="Fu Q."/>
            <person name="Fu X."/>
            <person name="Miao Y."/>
            <person name="Liu J."/>
            <person name="Yu Q."/>
            <person name="Li R."/>
            <person name="Liao H."/>
            <person name="Li X."/>
            <person name="Kong Y."/>
            <person name="Jiang Z."/>
            <person name="Chourrout D."/>
            <person name="Li R."/>
            <person name="Bao Z."/>
        </authorList>
    </citation>
    <scope>NUCLEOTIDE SEQUENCE [LARGE SCALE GENOMIC DNA]</scope>
    <source>
        <strain evidence="3 4">PY_sf001</strain>
    </source>
</reference>
<feature type="compositionally biased region" description="Polar residues" evidence="1">
    <location>
        <begin position="143"/>
        <end position="162"/>
    </location>
</feature>
<keyword evidence="4" id="KW-1185">Reference proteome</keyword>
<evidence type="ECO:0000256" key="1">
    <source>
        <dbReference type="SAM" id="MobiDB-lite"/>
    </source>
</evidence>
<evidence type="ECO:0000256" key="2">
    <source>
        <dbReference type="SAM" id="SignalP"/>
    </source>
</evidence>
<feature type="region of interest" description="Disordered" evidence="1">
    <location>
        <begin position="110"/>
        <end position="162"/>
    </location>
</feature>
<feature type="compositionally biased region" description="Basic residues" evidence="1">
    <location>
        <begin position="128"/>
        <end position="140"/>
    </location>
</feature>
<keyword evidence="2" id="KW-0732">Signal</keyword>
<gene>
    <name evidence="3" type="ORF">KP79_PYT22319</name>
</gene>
<name>A0A210Q4I2_MIZYE</name>
<proteinExistence type="predicted"/>
<accession>A0A210Q4I2</accession>
<evidence type="ECO:0000313" key="4">
    <source>
        <dbReference type="Proteomes" id="UP000242188"/>
    </source>
</evidence>
<organism evidence="3 4">
    <name type="scientific">Mizuhopecten yessoensis</name>
    <name type="common">Japanese scallop</name>
    <name type="synonym">Patinopecten yessoensis</name>
    <dbReference type="NCBI Taxonomy" id="6573"/>
    <lineage>
        <taxon>Eukaryota</taxon>
        <taxon>Metazoa</taxon>
        <taxon>Spiralia</taxon>
        <taxon>Lophotrochozoa</taxon>
        <taxon>Mollusca</taxon>
        <taxon>Bivalvia</taxon>
        <taxon>Autobranchia</taxon>
        <taxon>Pteriomorphia</taxon>
        <taxon>Pectinida</taxon>
        <taxon>Pectinoidea</taxon>
        <taxon>Pectinidae</taxon>
        <taxon>Mizuhopecten</taxon>
    </lineage>
</organism>
<feature type="chain" id="PRO_5012125960" description="WAP domain-containing protein" evidence="2">
    <location>
        <begin position="23"/>
        <end position="310"/>
    </location>
</feature>
<dbReference type="AlphaFoldDB" id="A0A210Q4I2"/>
<evidence type="ECO:0008006" key="5">
    <source>
        <dbReference type="Google" id="ProtNLM"/>
    </source>
</evidence>
<comment type="caution">
    <text evidence="3">The sequence shown here is derived from an EMBL/GenBank/DDBJ whole genome shotgun (WGS) entry which is preliminary data.</text>
</comment>
<dbReference type="Proteomes" id="UP000242188">
    <property type="component" value="Unassembled WGS sequence"/>
</dbReference>
<protein>
    <recommendedName>
        <fullName evidence="5">WAP domain-containing protein</fullName>
    </recommendedName>
</protein>
<dbReference type="EMBL" id="NEDP02005045">
    <property type="protein sequence ID" value="OWF43621.1"/>
    <property type="molecule type" value="Genomic_DNA"/>
</dbReference>
<feature type="signal peptide" evidence="2">
    <location>
        <begin position="1"/>
        <end position="22"/>
    </location>
</feature>